<dbReference type="EMBL" id="JARIHO010000006">
    <property type="protein sequence ID" value="KAJ7359073.1"/>
    <property type="molecule type" value="Genomic_DNA"/>
</dbReference>
<protein>
    <recommendedName>
        <fullName evidence="3">F-box domain-containing protein</fullName>
    </recommendedName>
</protein>
<evidence type="ECO:0008006" key="3">
    <source>
        <dbReference type="Google" id="ProtNLM"/>
    </source>
</evidence>
<dbReference type="AlphaFoldDB" id="A0AAD7AHA6"/>
<dbReference type="Proteomes" id="UP001218218">
    <property type="component" value="Unassembled WGS sequence"/>
</dbReference>
<name>A0AAD7AHA6_9AGAR</name>
<comment type="caution">
    <text evidence="1">The sequence shown here is derived from an EMBL/GenBank/DDBJ whole genome shotgun (WGS) entry which is preliminary data.</text>
</comment>
<organism evidence="1 2">
    <name type="scientific">Mycena albidolilacea</name>
    <dbReference type="NCBI Taxonomy" id="1033008"/>
    <lineage>
        <taxon>Eukaryota</taxon>
        <taxon>Fungi</taxon>
        <taxon>Dikarya</taxon>
        <taxon>Basidiomycota</taxon>
        <taxon>Agaricomycotina</taxon>
        <taxon>Agaricomycetes</taxon>
        <taxon>Agaricomycetidae</taxon>
        <taxon>Agaricales</taxon>
        <taxon>Marasmiineae</taxon>
        <taxon>Mycenaceae</taxon>
        <taxon>Mycena</taxon>
    </lineage>
</organism>
<reference evidence="1" key="1">
    <citation type="submission" date="2023-03" db="EMBL/GenBank/DDBJ databases">
        <title>Massive genome expansion in bonnet fungi (Mycena s.s.) driven by repeated elements and novel gene families across ecological guilds.</title>
        <authorList>
            <consortium name="Lawrence Berkeley National Laboratory"/>
            <person name="Harder C.B."/>
            <person name="Miyauchi S."/>
            <person name="Viragh M."/>
            <person name="Kuo A."/>
            <person name="Thoen E."/>
            <person name="Andreopoulos B."/>
            <person name="Lu D."/>
            <person name="Skrede I."/>
            <person name="Drula E."/>
            <person name="Henrissat B."/>
            <person name="Morin E."/>
            <person name="Kohler A."/>
            <person name="Barry K."/>
            <person name="LaButti K."/>
            <person name="Morin E."/>
            <person name="Salamov A."/>
            <person name="Lipzen A."/>
            <person name="Mereny Z."/>
            <person name="Hegedus B."/>
            <person name="Baldrian P."/>
            <person name="Stursova M."/>
            <person name="Weitz H."/>
            <person name="Taylor A."/>
            <person name="Grigoriev I.V."/>
            <person name="Nagy L.G."/>
            <person name="Martin F."/>
            <person name="Kauserud H."/>
        </authorList>
    </citation>
    <scope>NUCLEOTIDE SEQUENCE</scope>
    <source>
        <strain evidence="1">CBHHK002</strain>
    </source>
</reference>
<proteinExistence type="predicted"/>
<evidence type="ECO:0000313" key="1">
    <source>
        <dbReference type="EMBL" id="KAJ7359073.1"/>
    </source>
</evidence>
<sequence>MSPILSLPTELLVAIGVAEQEDCLSDPAFKSDSLEWTLSHTSSRLRAAIIGAPTLWTRVEADLTDEDSVEIAKLYLERSRAREIWANLYHDRDGRDSDALHALMAARFHHFIPHINRMWRLRIATKTISMEWAKELLAATGTIAAPKLQHLELVNNIEDDQHNYNYYSPVGVAPTADLLWLDAPRLDFLKMVAFNPLIGSKMANVKHLELWCIEGVGNLFTTISARCLSLVYLYLDMRNELLPDPSMRRCLRIPSLKSLHMMLPYDTEDDEWFLLRIIDFFETPALSELMIESVHDDIYPLFNKTSLAHASFPALASLSLINREPCAVGCDNITAPPYTISTPPLALFPALSSLALVNHCYTANLVTDILGPDSGSWTLPQTITLCPREATLEAVSDALRIVVDSQHQRGQVLPKFRLSSALASLENWGEIGADVEIFDPTGLLDAFNLR</sequence>
<accession>A0AAD7AHA6</accession>
<gene>
    <name evidence="1" type="ORF">DFH08DRAFT_402853</name>
</gene>
<keyword evidence="2" id="KW-1185">Reference proteome</keyword>
<evidence type="ECO:0000313" key="2">
    <source>
        <dbReference type="Proteomes" id="UP001218218"/>
    </source>
</evidence>